<sequence length="171" mass="19094">MALQGYVFWGILVLMMINSLGHDSVATNFPSSFNRTSFPSDFVVGTGSSSYQFEGAWKEGGKGPSIFDIFIHKYPDKILNRSNGDVAVDFYHRYKEDVQLMKFMGMDGFRFSISWPRVLPLLILELTLLIVVWWRRRHGGDDGGVVVVVIMVAVMVAAAVALVVVVVVVFI</sequence>
<evidence type="ECO:0000313" key="1">
    <source>
        <dbReference type="EMBL" id="KAI8545757.1"/>
    </source>
</evidence>
<comment type="caution">
    <text evidence="1">The sequence shown here is derived from an EMBL/GenBank/DDBJ whole genome shotgun (WGS) entry which is preliminary data.</text>
</comment>
<protein>
    <submittedName>
        <fullName evidence="1">Uncharacterized protein</fullName>
    </submittedName>
</protein>
<organism evidence="1 2">
    <name type="scientific">Rhododendron molle</name>
    <name type="common">Chinese azalea</name>
    <name type="synonym">Azalea mollis</name>
    <dbReference type="NCBI Taxonomy" id="49168"/>
    <lineage>
        <taxon>Eukaryota</taxon>
        <taxon>Viridiplantae</taxon>
        <taxon>Streptophyta</taxon>
        <taxon>Embryophyta</taxon>
        <taxon>Tracheophyta</taxon>
        <taxon>Spermatophyta</taxon>
        <taxon>Magnoliopsida</taxon>
        <taxon>eudicotyledons</taxon>
        <taxon>Gunneridae</taxon>
        <taxon>Pentapetalae</taxon>
        <taxon>asterids</taxon>
        <taxon>Ericales</taxon>
        <taxon>Ericaceae</taxon>
        <taxon>Ericoideae</taxon>
        <taxon>Rhodoreae</taxon>
        <taxon>Rhododendron</taxon>
    </lineage>
</organism>
<accession>A0ACC0MZ37</accession>
<gene>
    <name evidence="1" type="ORF">RHMOL_Rhmol07G0062700</name>
</gene>
<evidence type="ECO:0000313" key="2">
    <source>
        <dbReference type="Proteomes" id="UP001062846"/>
    </source>
</evidence>
<reference evidence="1" key="1">
    <citation type="submission" date="2022-02" db="EMBL/GenBank/DDBJ databases">
        <title>Plant Genome Project.</title>
        <authorList>
            <person name="Zhang R.-G."/>
        </authorList>
    </citation>
    <scope>NUCLEOTIDE SEQUENCE</scope>
    <source>
        <strain evidence="1">AT1</strain>
    </source>
</reference>
<dbReference type="EMBL" id="CM046394">
    <property type="protein sequence ID" value="KAI8545757.1"/>
    <property type="molecule type" value="Genomic_DNA"/>
</dbReference>
<name>A0ACC0MZ37_RHOML</name>
<keyword evidence="2" id="KW-1185">Reference proteome</keyword>
<proteinExistence type="predicted"/>
<dbReference type="Proteomes" id="UP001062846">
    <property type="component" value="Chromosome 7"/>
</dbReference>